<protein>
    <submittedName>
        <fullName evidence="1">Uncharacterized protein</fullName>
    </submittedName>
</protein>
<dbReference type="AlphaFoldDB" id="A0A812UQE8"/>
<accession>A0A812UQE8</accession>
<keyword evidence="2" id="KW-1185">Reference proteome</keyword>
<evidence type="ECO:0000313" key="1">
    <source>
        <dbReference type="EMBL" id="CAE7583525.1"/>
    </source>
</evidence>
<comment type="caution">
    <text evidence="1">The sequence shown here is derived from an EMBL/GenBank/DDBJ whole genome shotgun (WGS) entry which is preliminary data.</text>
</comment>
<name>A0A812UQE8_9DINO</name>
<dbReference type="Proteomes" id="UP000601435">
    <property type="component" value="Unassembled WGS sequence"/>
</dbReference>
<dbReference type="EMBL" id="CAJNJA010027709">
    <property type="protein sequence ID" value="CAE7583525.1"/>
    <property type="molecule type" value="Genomic_DNA"/>
</dbReference>
<proteinExistence type="predicted"/>
<reference evidence="1" key="1">
    <citation type="submission" date="2021-02" db="EMBL/GenBank/DDBJ databases">
        <authorList>
            <person name="Dougan E. K."/>
            <person name="Rhodes N."/>
            <person name="Thang M."/>
            <person name="Chan C."/>
        </authorList>
    </citation>
    <scope>NUCLEOTIDE SEQUENCE</scope>
</reference>
<organism evidence="1 2">
    <name type="scientific">Symbiodinium necroappetens</name>
    <dbReference type="NCBI Taxonomy" id="1628268"/>
    <lineage>
        <taxon>Eukaryota</taxon>
        <taxon>Sar</taxon>
        <taxon>Alveolata</taxon>
        <taxon>Dinophyceae</taxon>
        <taxon>Suessiales</taxon>
        <taxon>Symbiodiniaceae</taxon>
        <taxon>Symbiodinium</taxon>
    </lineage>
</organism>
<evidence type="ECO:0000313" key="2">
    <source>
        <dbReference type="Proteomes" id="UP000601435"/>
    </source>
</evidence>
<dbReference type="OrthoDB" id="418701at2759"/>
<sequence length="100" mass="11299">MTLAWMVLANGRTGHEDHGAHCLWSNKHGLVLKIVFELPIRRGAQRCLAHLLSGTQESIFKLLFLDPFLWHLKPEEFEPLYVFNDEGPDGTAGLYSAVLL</sequence>
<gene>
    <name evidence="1" type="ORF">SNEC2469_LOCUS16923</name>
</gene>